<protein>
    <submittedName>
        <fullName evidence="2">Uncharacterized protein</fullName>
    </submittedName>
</protein>
<sequence length="388" mass="44536">MKIDGIQESAENRNQLERELIKQNPVVKEGTIKAQMNTEVAVPKTPPVSFSFKELSSLQLNGTSAASLELYMKLMMNNAKKANDLIFYVMRAGIKNPTDSTKWQTVRSEISSQLSTILMKQHNFEAYFSENPANQKLFLANQKIMNEISFLLKMLPTLTFETTGKYDFLRMMQIASGNMETGIQMMREFQGHIEHATRLDPIVDARQETNWMIKVLREFGNMFQSRHLLPYELQAENINIWKLGSEYLKLMNQLLPQIGAFPNGNIKIFHQQATKPLTELFQELQRLADGQMTQGGIAVILDRMQGQLTRLAQLFQKMEIEAGFTDTERILGSVDAEFASDMTKMMLLAQQEMSFFDLLVKDFRSVSKQPIFFMIVAIFIILLLIILF</sequence>
<dbReference type="HOGENOM" id="CLU_736756_0_0_9"/>
<evidence type="ECO:0000313" key="2">
    <source>
        <dbReference type="EMBL" id="AEH91742.1"/>
    </source>
</evidence>
<keyword evidence="1" id="KW-0812">Transmembrane</keyword>
<dbReference type="Proteomes" id="UP000000486">
    <property type="component" value="Chromosome"/>
</dbReference>
<keyword evidence="1" id="KW-0472">Membrane</keyword>
<proteinExistence type="predicted"/>
<organism evidence="2 3">
    <name type="scientific">Listeria monocytogenes serotype 4a (strain M7)</name>
    <dbReference type="NCBI Taxonomy" id="1030009"/>
    <lineage>
        <taxon>Bacteria</taxon>
        <taxon>Bacillati</taxon>
        <taxon>Bacillota</taxon>
        <taxon>Bacilli</taxon>
        <taxon>Bacillales</taxon>
        <taxon>Listeriaceae</taxon>
        <taxon>Listeria</taxon>
    </lineage>
</organism>
<dbReference type="EMBL" id="CP002816">
    <property type="protein sequence ID" value="AEH91742.1"/>
    <property type="molecule type" value="Genomic_DNA"/>
</dbReference>
<reference evidence="2 3" key="1">
    <citation type="journal article" date="2011" name="J. Bacteriol.">
        <title>Genome sequence of the nonpathogenic Listeria monocytogenes serovar 4a strain M7.</title>
        <authorList>
            <person name="Chen J."/>
            <person name="Xia Y."/>
            <person name="Cheng C."/>
            <person name="Fang C."/>
            <person name="Shan Y."/>
            <person name="Jin G."/>
            <person name="Fang W."/>
        </authorList>
    </citation>
    <scope>NUCLEOTIDE SEQUENCE [LARGE SCALE GENOMIC DNA]</scope>
    <source>
        <strain evidence="2 3">M7</strain>
    </source>
</reference>
<dbReference type="KEGG" id="lmq:LMM7_0737"/>
<dbReference type="AlphaFoldDB" id="A0A0E0UTI4"/>
<name>A0A0E0UTI4_LISMM</name>
<accession>A0A0E0UTI4</accession>
<evidence type="ECO:0000256" key="1">
    <source>
        <dbReference type="SAM" id="Phobius"/>
    </source>
</evidence>
<dbReference type="RefSeq" id="WP_003724437.1">
    <property type="nucleotide sequence ID" value="NC_017537.1"/>
</dbReference>
<gene>
    <name evidence="2" type="ordered locus">LMM7_0737</name>
</gene>
<dbReference type="PATRIC" id="fig|1030009.3.peg.726"/>
<evidence type="ECO:0000313" key="3">
    <source>
        <dbReference type="Proteomes" id="UP000000486"/>
    </source>
</evidence>
<keyword evidence="1" id="KW-1133">Transmembrane helix</keyword>
<feature type="transmembrane region" description="Helical" evidence="1">
    <location>
        <begin position="370"/>
        <end position="387"/>
    </location>
</feature>